<evidence type="ECO:0000256" key="3">
    <source>
        <dbReference type="ARBA" id="ARBA00022741"/>
    </source>
</evidence>
<evidence type="ECO:0000259" key="8">
    <source>
        <dbReference type="PROSITE" id="PS50011"/>
    </source>
</evidence>
<reference evidence="10" key="1">
    <citation type="submission" date="2011-07" db="EMBL/GenBank/DDBJ databases">
        <authorList>
            <consortium name="Caenorhabditis brenneri Sequencing and Analysis Consortium"/>
            <person name="Wilson R.K."/>
        </authorList>
    </citation>
    <scope>NUCLEOTIDE SEQUENCE [LARGE SCALE GENOMIC DNA]</scope>
    <source>
        <strain evidence="10">PB2801</strain>
    </source>
</reference>
<dbReference type="Gene3D" id="3.30.200.20">
    <property type="entry name" value="Phosphorylase Kinase, domain 1"/>
    <property type="match status" value="1"/>
</dbReference>
<name>G0MH92_CAEBE</name>
<dbReference type="SUPFAM" id="SSF56112">
    <property type="entry name" value="Protein kinase-like (PK-like)"/>
    <property type="match status" value="1"/>
</dbReference>
<evidence type="ECO:0000256" key="6">
    <source>
        <dbReference type="PROSITE-ProRule" id="PRU10141"/>
    </source>
</evidence>
<dbReference type="Pfam" id="PF00069">
    <property type="entry name" value="Pkinase"/>
    <property type="match status" value="1"/>
</dbReference>
<dbReference type="HOGENOM" id="CLU_464801_0_0_1"/>
<dbReference type="InterPro" id="IPR017441">
    <property type="entry name" value="Protein_kinase_ATP_BS"/>
</dbReference>
<feature type="region of interest" description="Disordered" evidence="7">
    <location>
        <begin position="461"/>
        <end position="496"/>
    </location>
</feature>
<sequence>MLKRKKQQETEEEVSPESKKKSGAKKEPQEEFHDHLRASRWTKSSGDSPLPQDAASQELGKKKISTEKGSMESGRQNNGVKTVPRNNGLYYPKLNTELIPGVRVLKYIGSGSYSTVWKTLISSENVDVERAVKISIGSEHHNKLSEDEIILLRTIYGNQKDIGYKNICSWHGHFLIADGPRKHYGLVFELLPCDLKDHLQNFKKLRLEQIQGYFNDILVGLQFLHNTCGIVHADLTTKNILVSNVGNSSVSQPIHQCQIVKIFFFQREVLKITDFGISFMKSDPPHRLITACSYRAPEAFLCAQIGTASDMWSFACVAFEIVSNSSLFHCRHSDVEFSKELHYHFRLIVALLGPIEQNIFVKERHNEQYFEEVFGSGTTFDKSSHGERKEYLSIEYFVKYSKMPEWIAQQLVDFLSNILQIHPDRRLTAKQALEHSFMSLKSKNEDSPAFVRFIKQSPPITSPSYVPSSSTNNPGLPRYNPNAPRHSPASPIYDPLVPFGSPGDSPTFPFRTSPTYSLSSSYNPEFPPYDPNVPMYCPASPTYDLRVPTHIPSPSTFPCYSPTHPKYDATSPSYHPSSPSCSTKLPR</sequence>
<dbReference type="eggNOG" id="KOG0260">
    <property type="taxonomic scope" value="Eukaryota"/>
</dbReference>
<dbReference type="eggNOG" id="KOG1290">
    <property type="taxonomic scope" value="Eukaryota"/>
</dbReference>
<accession>G0MH92</accession>
<evidence type="ECO:0000256" key="7">
    <source>
        <dbReference type="SAM" id="MobiDB-lite"/>
    </source>
</evidence>
<evidence type="ECO:0000256" key="4">
    <source>
        <dbReference type="ARBA" id="ARBA00022777"/>
    </source>
</evidence>
<keyword evidence="5 6" id="KW-0067">ATP-binding</keyword>
<feature type="compositionally biased region" description="Polar residues" evidence="7">
    <location>
        <begin position="461"/>
        <end position="474"/>
    </location>
</feature>
<dbReference type="InterPro" id="IPR050494">
    <property type="entry name" value="Ser_Thr_dual-spec_kinase"/>
</dbReference>
<dbReference type="Gene3D" id="1.10.510.10">
    <property type="entry name" value="Transferase(Phosphotransferase) domain 1"/>
    <property type="match status" value="1"/>
</dbReference>
<keyword evidence="1" id="KW-0723">Serine/threonine-protein kinase</keyword>
<gene>
    <name evidence="9" type="ORF">CAEBREN_00631</name>
</gene>
<protein>
    <recommendedName>
        <fullName evidence="8">Protein kinase domain-containing protein</fullName>
    </recommendedName>
</protein>
<feature type="binding site" evidence="6">
    <location>
        <position position="133"/>
    </location>
    <ligand>
        <name>ATP</name>
        <dbReference type="ChEBI" id="CHEBI:30616"/>
    </ligand>
</feature>
<dbReference type="GO" id="GO:0004674">
    <property type="term" value="F:protein serine/threonine kinase activity"/>
    <property type="evidence" value="ECO:0007669"/>
    <property type="project" value="UniProtKB-KW"/>
</dbReference>
<dbReference type="OrthoDB" id="2649at2759"/>
<dbReference type="InterPro" id="IPR011009">
    <property type="entry name" value="Kinase-like_dom_sf"/>
</dbReference>
<evidence type="ECO:0000313" key="10">
    <source>
        <dbReference type="Proteomes" id="UP000008068"/>
    </source>
</evidence>
<dbReference type="InParanoid" id="G0MH92"/>
<feature type="compositionally biased region" description="Basic and acidic residues" evidence="7">
    <location>
        <begin position="59"/>
        <end position="70"/>
    </location>
</feature>
<dbReference type="InterPro" id="IPR008266">
    <property type="entry name" value="Tyr_kinase_AS"/>
</dbReference>
<dbReference type="AlphaFoldDB" id="G0MH92"/>
<dbReference type="PANTHER" id="PTHR24058">
    <property type="entry name" value="DUAL SPECIFICITY PROTEIN KINASE"/>
    <property type="match status" value="1"/>
</dbReference>
<dbReference type="InterPro" id="IPR000719">
    <property type="entry name" value="Prot_kinase_dom"/>
</dbReference>
<feature type="compositionally biased region" description="Basic and acidic residues" evidence="7">
    <location>
        <begin position="16"/>
        <end position="37"/>
    </location>
</feature>
<dbReference type="GO" id="GO:0005524">
    <property type="term" value="F:ATP binding"/>
    <property type="evidence" value="ECO:0007669"/>
    <property type="project" value="UniProtKB-UniRule"/>
</dbReference>
<dbReference type="OMA" id="FSKELHY"/>
<evidence type="ECO:0000313" key="9">
    <source>
        <dbReference type="EMBL" id="EGT58046.1"/>
    </source>
</evidence>
<evidence type="ECO:0000256" key="5">
    <source>
        <dbReference type="ARBA" id="ARBA00022840"/>
    </source>
</evidence>
<feature type="region of interest" description="Disordered" evidence="7">
    <location>
        <begin position="567"/>
        <end position="587"/>
    </location>
</feature>
<feature type="compositionally biased region" description="Low complexity" evidence="7">
    <location>
        <begin position="571"/>
        <end position="587"/>
    </location>
</feature>
<keyword evidence="3 6" id="KW-0547">Nucleotide-binding</keyword>
<dbReference type="EMBL" id="GL379794">
    <property type="protein sequence ID" value="EGT58046.1"/>
    <property type="molecule type" value="Genomic_DNA"/>
</dbReference>
<keyword evidence="2" id="KW-0808">Transferase</keyword>
<dbReference type="STRING" id="135651.G0MH92"/>
<keyword evidence="4" id="KW-0418">Kinase</keyword>
<feature type="domain" description="Protein kinase" evidence="8">
    <location>
        <begin position="102"/>
        <end position="438"/>
    </location>
</feature>
<dbReference type="Proteomes" id="UP000008068">
    <property type="component" value="Unassembled WGS sequence"/>
</dbReference>
<feature type="region of interest" description="Disordered" evidence="7">
    <location>
        <begin position="1"/>
        <end position="86"/>
    </location>
</feature>
<keyword evidence="10" id="KW-1185">Reference proteome</keyword>
<organism evidence="10">
    <name type="scientific">Caenorhabditis brenneri</name>
    <name type="common">Nematode worm</name>
    <dbReference type="NCBI Taxonomy" id="135651"/>
    <lineage>
        <taxon>Eukaryota</taxon>
        <taxon>Metazoa</taxon>
        <taxon>Ecdysozoa</taxon>
        <taxon>Nematoda</taxon>
        <taxon>Chromadorea</taxon>
        <taxon>Rhabditida</taxon>
        <taxon>Rhabditina</taxon>
        <taxon>Rhabditomorpha</taxon>
        <taxon>Rhabditoidea</taxon>
        <taxon>Rhabditidae</taxon>
        <taxon>Peloderinae</taxon>
        <taxon>Caenorhabditis</taxon>
    </lineage>
</organism>
<evidence type="ECO:0000256" key="1">
    <source>
        <dbReference type="ARBA" id="ARBA00022527"/>
    </source>
</evidence>
<evidence type="ECO:0000256" key="2">
    <source>
        <dbReference type="ARBA" id="ARBA00022679"/>
    </source>
</evidence>
<dbReference type="PROSITE" id="PS50011">
    <property type="entry name" value="PROTEIN_KINASE_DOM"/>
    <property type="match status" value="1"/>
</dbReference>
<dbReference type="PROSITE" id="PS00109">
    <property type="entry name" value="PROTEIN_KINASE_TYR"/>
    <property type="match status" value="1"/>
</dbReference>
<proteinExistence type="predicted"/>
<dbReference type="PROSITE" id="PS00107">
    <property type="entry name" value="PROTEIN_KINASE_ATP"/>
    <property type="match status" value="1"/>
</dbReference>